<evidence type="ECO:0000313" key="2">
    <source>
        <dbReference type="EMBL" id="VYS48083.1"/>
    </source>
</evidence>
<dbReference type="Proteomes" id="UP000426265">
    <property type="component" value="Unassembled WGS sequence"/>
</dbReference>
<accession>A0A654EFF2</accession>
<evidence type="ECO:0000313" key="3">
    <source>
        <dbReference type="Proteomes" id="UP000426265"/>
    </source>
</evidence>
<feature type="region of interest" description="Disordered" evidence="1">
    <location>
        <begin position="289"/>
        <end position="378"/>
    </location>
</feature>
<organism evidence="2 3">
    <name type="scientific">Arabidopsis thaliana</name>
    <name type="common">Mouse-ear cress</name>
    <dbReference type="NCBI Taxonomy" id="3702"/>
    <lineage>
        <taxon>Eukaryota</taxon>
        <taxon>Viridiplantae</taxon>
        <taxon>Streptophyta</taxon>
        <taxon>Embryophyta</taxon>
        <taxon>Tracheophyta</taxon>
        <taxon>Spermatophyta</taxon>
        <taxon>Magnoliopsida</taxon>
        <taxon>eudicotyledons</taxon>
        <taxon>Gunneridae</taxon>
        <taxon>Pentapetalae</taxon>
        <taxon>rosids</taxon>
        <taxon>malvids</taxon>
        <taxon>Brassicales</taxon>
        <taxon>Brassicaceae</taxon>
        <taxon>Camelineae</taxon>
        <taxon>Arabidopsis</taxon>
    </lineage>
</organism>
<gene>
    <name evidence="2" type="ORF">AN1_LOCUS3567</name>
</gene>
<dbReference type="AlphaFoldDB" id="A0A654EFF2"/>
<evidence type="ECO:0000256" key="1">
    <source>
        <dbReference type="SAM" id="MobiDB-lite"/>
    </source>
</evidence>
<proteinExistence type="predicted"/>
<feature type="compositionally biased region" description="Polar residues" evidence="1">
    <location>
        <begin position="322"/>
        <end position="341"/>
    </location>
</feature>
<reference evidence="2 3" key="1">
    <citation type="submission" date="2019-11" db="EMBL/GenBank/DDBJ databases">
        <authorList>
            <person name="Jiao W.-B."/>
            <person name="Schneeberger K."/>
        </authorList>
    </citation>
    <scope>NUCLEOTIDE SEQUENCE [LARGE SCALE GENOMIC DNA]</scope>
    <source>
        <strain evidence="3">cv. An-1</strain>
    </source>
</reference>
<sequence>MTESIFTGLGCAINPTFMHWNLCMACQMLSATEIVTARVPSGFVFPSKSTFSNHPQVARAQGASGLCEKKTKDMRKKGKEVRELLQKVSMGVPNKVLRFELKIQRPLDPSQGSESPGLSSPPHVEIPSPTLHLKVCVTNQEKEMAVIREGVQQLLRFQIYGQTRDGRKSTPLSFLSPCPAPQFPRLPLPTAERQNRDILRPCPTPVTQSRPQHVHFNTPPPEQVYPQLPPRADLTVTNLELPNYEGGNPDDWEKIYSWKDFQDKFKWTRRKKISLRIVVWKIQKYKKYKKDKKDHQHEASSSSKPQPIKKKKSKKDHHDEASTSYSEQQPINIESSSSCSVAETERNIKQNGEGDMVHQTDALATKKNEQADAMDQPISVAPVEYPLMEELLAEYSE</sequence>
<dbReference type="EMBL" id="CACRSJ010000104">
    <property type="protein sequence ID" value="VYS48083.1"/>
    <property type="molecule type" value="Genomic_DNA"/>
</dbReference>
<protein>
    <submittedName>
        <fullName evidence="2">Uncharacterized protein</fullName>
    </submittedName>
</protein>
<name>A0A654EFF2_ARATH</name>
<feature type="region of interest" description="Disordered" evidence="1">
    <location>
        <begin position="107"/>
        <end position="126"/>
    </location>
</feature>